<feature type="domain" description="RNA polymerase sigma factor 54 DNA-binding" evidence="9">
    <location>
        <begin position="305"/>
        <end position="463"/>
    </location>
</feature>
<dbReference type="NCBIfam" id="TIGR02395">
    <property type="entry name" value="rpoN_sigma"/>
    <property type="match status" value="1"/>
</dbReference>
<name>A0A4V2Q8F5_9FIRM</name>
<evidence type="ECO:0000256" key="2">
    <source>
        <dbReference type="ARBA" id="ARBA00022478"/>
    </source>
</evidence>
<dbReference type="Pfam" id="PF04963">
    <property type="entry name" value="Sigma54_CBD"/>
    <property type="match status" value="1"/>
</dbReference>
<comment type="caution">
    <text evidence="11">The sequence shown here is derived from an EMBL/GenBank/DDBJ whole genome shotgun (WGS) entry which is preliminary data.</text>
</comment>
<dbReference type="GO" id="GO:0006352">
    <property type="term" value="P:DNA-templated transcription initiation"/>
    <property type="evidence" value="ECO:0007669"/>
    <property type="project" value="InterPro"/>
</dbReference>
<evidence type="ECO:0000259" key="10">
    <source>
        <dbReference type="Pfam" id="PF04963"/>
    </source>
</evidence>
<dbReference type="Proteomes" id="UP000295063">
    <property type="component" value="Unassembled WGS sequence"/>
</dbReference>
<evidence type="ECO:0000259" key="9">
    <source>
        <dbReference type="Pfam" id="PF04552"/>
    </source>
</evidence>
<dbReference type="InterPro" id="IPR000394">
    <property type="entry name" value="RNA_pol_sigma_54"/>
</dbReference>
<dbReference type="PANTHER" id="PTHR32248:SF4">
    <property type="entry name" value="RNA POLYMERASE SIGMA-54 FACTOR"/>
    <property type="match status" value="1"/>
</dbReference>
<dbReference type="PRINTS" id="PR00045">
    <property type="entry name" value="SIGMA54FCT"/>
</dbReference>
<evidence type="ECO:0000256" key="5">
    <source>
        <dbReference type="ARBA" id="ARBA00023015"/>
    </source>
</evidence>
<keyword evidence="8" id="KW-0804">Transcription</keyword>
<dbReference type="PROSITE" id="PS00717">
    <property type="entry name" value="SIGMA54_1"/>
    <property type="match status" value="1"/>
</dbReference>
<dbReference type="GO" id="GO:0016779">
    <property type="term" value="F:nucleotidyltransferase activity"/>
    <property type="evidence" value="ECO:0007669"/>
    <property type="project" value="UniProtKB-KW"/>
</dbReference>
<dbReference type="Pfam" id="PF00309">
    <property type="entry name" value="Sigma54_AID"/>
    <property type="match status" value="1"/>
</dbReference>
<dbReference type="RefSeq" id="WP_132081916.1">
    <property type="nucleotide sequence ID" value="NZ_DALZLR010000002.1"/>
</dbReference>
<keyword evidence="12" id="KW-1185">Reference proteome</keyword>
<accession>A0A4V2Q8F5</accession>
<dbReference type="GO" id="GO:0003677">
    <property type="term" value="F:DNA binding"/>
    <property type="evidence" value="ECO:0007669"/>
    <property type="project" value="UniProtKB-KW"/>
</dbReference>
<sequence length="464" mass="51974">MQMDFGLKQELQQKLVMTPQLCQAIAILQLSSMELAEMVEKELLDNPVLELSEPAEAKPVEAEAQGETPAVTSEEVDRYLDWAEYFDGPNYKEYTPAEKVEQNTFEALVSNSITLQEHLEFQLHMAVLSNRPRLAGEYLVGCIDANGYLRVTMEEAADALGESVEMVTTVLELIQTFDPPGVGARNLRECLLIQAKLQGITDPIVFAVIENYLDDIAAGKLKNIAEKLDCTPRAVQLAMDVIRTFDPKPGCSFGGGQSLYVTPDITVEKVNGNYVVIINDNDTPNLTINPYYRHVVREADTEAKKYVEGRIQAAVWLIKSIEQRRRTLYNVMEAIVLMQRDFFDNGPNYLSPLTMKKVADQVGIHESTVSRATANKYVQTPHGLFSLRTFFTAAVQNADGPDVAAGRIKRELKEMIMKEDPSQPYSDQALTDIFADRGVTVSRRTVAKYREELGIASSSKRKRY</sequence>
<dbReference type="AlphaFoldDB" id="A0A4V2Q8F5"/>
<dbReference type="GO" id="GO:0000428">
    <property type="term" value="C:DNA-directed RNA polymerase complex"/>
    <property type="evidence" value="ECO:0007669"/>
    <property type="project" value="UniProtKB-KW"/>
</dbReference>
<keyword evidence="6" id="KW-0731">Sigma factor</keyword>
<evidence type="ECO:0000256" key="3">
    <source>
        <dbReference type="ARBA" id="ARBA00022679"/>
    </source>
</evidence>
<dbReference type="OrthoDB" id="9814402at2"/>
<keyword evidence="3" id="KW-0808">Transferase</keyword>
<reference evidence="11 12" key="1">
    <citation type="submission" date="2019-03" db="EMBL/GenBank/DDBJ databases">
        <title>Genomic Encyclopedia of Type Strains, Phase IV (KMG-IV): sequencing the most valuable type-strain genomes for metagenomic binning, comparative biology and taxonomic classification.</title>
        <authorList>
            <person name="Goeker M."/>
        </authorList>
    </citation>
    <scope>NUCLEOTIDE SEQUENCE [LARGE SCALE GENOMIC DNA]</scope>
    <source>
        <strain evidence="11 12">DSM 15969</strain>
    </source>
</reference>
<proteinExistence type="inferred from homology"/>
<evidence type="ECO:0000256" key="6">
    <source>
        <dbReference type="ARBA" id="ARBA00023082"/>
    </source>
</evidence>
<dbReference type="GO" id="GO:0016987">
    <property type="term" value="F:sigma factor activity"/>
    <property type="evidence" value="ECO:0007669"/>
    <property type="project" value="UniProtKB-KW"/>
</dbReference>
<dbReference type="PIRSF" id="PIRSF000774">
    <property type="entry name" value="RpoN"/>
    <property type="match status" value="1"/>
</dbReference>
<dbReference type="EMBL" id="SLUI01000009">
    <property type="protein sequence ID" value="TCL36193.1"/>
    <property type="molecule type" value="Genomic_DNA"/>
</dbReference>
<evidence type="ECO:0000256" key="4">
    <source>
        <dbReference type="ARBA" id="ARBA00022695"/>
    </source>
</evidence>
<dbReference type="PROSITE" id="PS00718">
    <property type="entry name" value="SIGMA54_2"/>
    <property type="match status" value="1"/>
</dbReference>
<dbReference type="InterPro" id="IPR038709">
    <property type="entry name" value="RpoN_core-bd_sf"/>
</dbReference>
<dbReference type="InterPro" id="IPR007046">
    <property type="entry name" value="RNA_pol_sigma_54_core-bd"/>
</dbReference>
<evidence type="ECO:0000256" key="7">
    <source>
        <dbReference type="ARBA" id="ARBA00023125"/>
    </source>
</evidence>
<dbReference type="GO" id="GO:0001216">
    <property type="term" value="F:DNA-binding transcription activator activity"/>
    <property type="evidence" value="ECO:0007669"/>
    <property type="project" value="InterPro"/>
</dbReference>
<protein>
    <submittedName>
        <fullName evidence="11">RNA polymerase RpoN-/SigL-like sigma 54 subunit</fullName>
    </submittedName>
</protein>
<evidence type="ECO:0000256" key="8">
    <source>
        <dbReference type="ARBA" id="ARBA00023163"/>
    </source>
</evidence>
<evidence type="ECO:0000313" key="11">
    <source>
        <dbReference type="EMBL" id="TCL36193.1"/>
    </source>
</evidence>
<organism evidence="11 12">
    <name type="scientific">Anaerospora hongkongensis</name>
    <dbReference type="NCBI Taxonomy" id="244830"/>
    <lineage>
        <taxon>Bacteria</taxon>
        <taxon>Bacillati</taxon>
        <taxon>Bacillota</taxon>
        <taxon>Negativicutes</taxon>
        <taxon>Selenomonadales</taxon>
        <taxon>Sporomusaceae</taxon>
        <taxon>Anaerospora</taxon>
    </lineage>
</organism>
<gene>
    <name evidence="11" type="ORF">EV210_109142</name>
</gene>
<dbReference type="InterPro" id="IPR007634">
    <property type="entry name" value="RNA_pol_sigma_54_DNA-bd"/>
</dbReference>
<evidence type="ECO:0000256" key="1">
    <source>
        <dbReference type="ARBA" id="ARBA00008798"/>
    </source>
</evidence>
<dbReference type="PANTHER" id="PTHR32248">
    <property type="entry name" value="RNA POLYMERASE SIGMA-54 FACTOR"/>
    <property type="match status" value="1"/>
</dbReference>
<keyword evidence="4" id="KW-0548">Nucleotidyltransferase</keyword>
<dbReference type="PROSITE" id="PS50044">
    <property type="entry name" value="SIGMA54_3"/>
    <property type="match status" value="1"/>
</dbReference>
<keyword evidence="7" id="KW-0238">DNA-binding</keyword>
<comment type="similarity">
    <text evidence="1">Belongs to the sigma-54 factor family.</text>
</comment>
<dbReference type="Pfam" id="PF04552">
    <property type="entry name" value="Sigma54_DBD"/>
    <property type="match status" value="1"/>
</dbReference>
<feature type="domain" description="RNA polymerase sigma factor 54 core-binding" evidence="10">
    <location>
        <begin position="105"/>
        <end position="292"/>
    </location>
</feature>
<evidence type="ECO:0000313" key="12">
    <source>
        <dbReference type="Proteomes" id="UP000295063"/>
    </source>
</evidence>
<keyword evidence="5" id="KW-0805">Transcription regulation</keyword>
<dbReference type="Gene3D" id="1.10.10.1330">
    <property type="entry name" value="RNA polymerase sigma-54 factor, core-binding domain"/>
    <property type="match status" value="1"/>
</dbReference>
<keyword evidence="2" id="KW-0240">DNA-directed RNA polymerase</keyword>
<dbReference type="Gene3D" id="1.10.10.60">
    <property type="entry name" value="Homeodomain-like"/>
    <property type="match status" value="1"/>
</dbReference>